<proteinExistence type="predicted"/>
<keyword evidence="2" id="KW-1185">Reference proteome</keyword>
<reference evidence="1 2" key="1">
    <citation type="submission" date="2017-07" db="EMBL/GenBank/DDBJ databases">
        <title>Leptospira spp. isolated from tropical soils.</title>
        <authorList>
            <person name="Thibeaux R."/>
            <person name="Iraola G."/>
            <person name="Ferres I."/>
            <person name="Bierque E."/>
            <person name="Girault D."/>
            <person name="Soupe-Gilbert M.-E."/>
            <person name="Picardeau M."/>
            <person name="Goarant C."/>
        </authorList>
    </citation>
    <scope>NUCLEOTIDE SEQUENCE [LARGE SCALE GENOMIC DNA]</scope>
    <source>
        <strain evidence="1 2">ATI7-C-A2</strain>
    </source>
</reference>
<comment type="caution">
    <text evidence="1">The sequence shown here is derived from an EMBL/GenBank/DDBJ whole genome shotgun (WGS) entry which is preliminary data.</text>
</comment>
<accession>A0ABX4PIX2</accession>
<evidence type="ECO:0000313" key="2">
    <source>
        <dbReference type="Proteomes" id="UP000231857"/>
    </source>
</evidence>
<dbReference type="RefSeq" id="WP_100725311.1">
    <property type="nucleotide sequence ID" value="NZ_NPEG01000022.1"/>
</dbReference>
<dbReference type="Pfam" id="PF21732">
    <property type="entry name" value="DUF6864"/>
    <property type="match status" value="1"/>
</dbReference>
<dbReference type="EMBL" id="NPEI01000020">
    <property type="protein sequence ID" value="PKA14338.1"/>
    <property type="molecule type" value="Genomic_DNA"/>
</dbReference>
<name>A0ABX4PIX2_9LEPT</name>
<sequence>MKITFGEYELVHSGVLIEIKDNPIKIVLPDEIEGDYSFLINFESNSEIKEPKTNIKRIDRFTLKIDFINFTNFQGGGNTNLIELGTLKNRPLYFNYRIFDLPTAGKSILFNFYIREHENGEQ</sequence>
<dbReference type="Proteomes" id="UP000231857">
    <property type="component" value="Unassembled WGS sequence"/>
</dbReference>
<organism evidence="1 2">
    <name type="scientific">Leptospira haakeii</name>
    <dbReference type="NCBI Taxonomy" id="2023198"/>
    <lineage>
        <taxon>Bacteria</taxon>
        <taxon>Pseudomonadati</taxon>
        <taxon>Spirochaetota</taxon>
        <taxon>Spirochaetia</taxon>
        <taxon>Leptospirales</taxon>
        <taxon>Leptospiraceae</taxon>
        <taxon>Leptospira</taxon>
    </lineage>
</organism>
<protein>
    <submittedName>
        <fullName evidence="1">Uncharacterized protein</fullName>
    </submittedName>
</protein>
<gene>
    <name evidence="1" type="ORF">CH363_19260</name>
</gene>
<evidence type="ECO:0000313" key="1">
    <source>
        <dbReference type="EMBL" id="PKA14338.1"/>
    </source>
</evidence>
<dbReference type="InterPro" id="IPR049197">
    <property type="entry name" value="DUF6864"/>
</dbReference>